<evidence type="ECO:0000313" key="2">
    <source>
        <dbReference type="EMBL" id="KAF2192463.1"/>
    </source>
</evidence>
<keyword evidence="3" id="KW-1185">Reference proteome</keyword>
<accession>A0A6A6EN24</accession>
<organism evidence="2 3">
    <name type="scientific">Zopfia rhizophila CBS 207.26</name>
    <dbReference type="NCBI Taxonomy" id="1314779"/>
    <lineage>
        <taxon>Eukaryota</taxon>
        <taxon>Fungi</taxon>
        <taxon>Dikarya</taxon>
        <taxon>Ascomycota</taxon>
        <taxon>Pezizomycotina</taxon>
        <taxon>Dothideomycetes</taxon>
        <taxon>Dothideomycetes incertae sedis</taxon>
        <taxon>Zopfiaceae</taxon>
        <taxon>Zopfia</taxon>
    </lineage>
</organism>
<keyword evidence="1" id="KW-1133">Transmembrane helix</keyword>
<feature type="transmembrane region" description="Helical" evidence="1">
    <location>
        <begin position="82"/>
        <end position="105"/>
    </location>
</feature>
<reference evidence="2" key="1">
    <citation type="journal article" date="2020" name="Stud. Mycol.">
        <title>101 Dothideomycetes genomes: a test case for predicting lifestyles and emergence of pathogens.</title>
        <authorList>
            <person name="Haridas S."/>
            <person name="Albert R."/>
            <person name="Binder M."/>
            <person name="Bloem J."/>
            <person name="Labutti K."/>
            <person name="Salamov A."/>
            <person name="Andreopoulos B."/>
            <person name="Baker S."/>
            <person name="Barry K."/>
            <person name="Bills G."/>
            <person name="Bluhm B."/>
            <person name="Cannon C."/>
            <person name="Castanera R."/>
            <person name="Culley D."/>
            <person name="Daum C."/>
            <person name="Ezra D."/>
            <person name="Gonzalez J."/>
            <person name="Henrissat B."/>
            <person name="Kuo A."/>
            <person name="Liang C."/>
            <person name="Lipzen A."/>
            <person name="Lutzoni F."/>
            <person name="Magnuson J."/>
            <person name="Mondo S."/>
            <person name="Nolan M."/>
            <person name="Ohm R."/>
            <person name="Pangilinan J."/>
            <person name="Park H.-J."/>
            <person name="Ramirez L."/>
            <person name="Alfaro M."/>
            <person name="Sun H."/>
            <person name="Tritt A."/>
            <person name="Yoshinaga Y."/>
            <person name="Zwiers L.-H."/>
            <person name="Turgeon B."/>
            <person name="Goodwin S."/>
            <person name="Spatafora J."/>
            <person name="Crous P."/>
            <person name="Grigoriev I."/>
        </authorList>
    </citation>
    <scope>NUCLEOTIDE SEQUENCE</scope>
    <source>
        <strain evidence="2">CBS 207.26</strain>
    </source>
</reference>
<sequence>MASLLWFQLLQQGRQEALWYQGYDQSICERTLSCQFFISQTPSPVSTLTLSSATSRYPARQKTACGNSSNPSSSGSQANAKYSVVIGAGIRLGILLLMTLALLYFEHRRRIGAESRLAAVPPGTAEIGRRTEIQDVAHEPPEVWPKLLAGKAIQELPVGARCVSR</sequence>
<keyword evidence="1" id="KW-0472">Membrane</keyword>
<dbReference type="EMBL" id="ML994615">
    <property type="protein sequence ID" value="KAF2192463.1"/>
    <property type="molecule type" value="Genomic_DNA"/>
</dbReference>
<dbReference type="Proteomes" id="UP000800200">
    <property type="component" value="Unassembled WGS sequence"/>
</dbReference>
<gene>
    <name evidence="2" type="ORF">K469DRAFT_311858</name>
</gene>
<evidence type="ECO:0000256" key="1">
    <source>
        <dbReference type="SAM" id="Phobius"/>
    </source>
</evidence>
<protein>
    <submittedName>
        <fullName evidence="2">Uncharacterized protein</fullName>
    </submittedName>
</protein>
<name>A0A6A6EN24_9PEZI</name>
<keyword evidence="1" id="KW-0812">Transmembrane</keyword>
<proteinExistence type="predicted"/>
<dbReference type="AlphaFoldDB" id="A0A6A6EN24"/>
<evidence type="ECO:0000313" key="3">
    <source>
        <dbReference type="Proteomes" id="UP000800200"/>
    </source>
</evidence>